<gene>
    <name evidence="1" type="primary">AlNc14C5G729</name>
    <name evidence="1" type="ORF">ALNC14_008110</name>
</gene>
<protein>
    <submittedName>
        <fullName evidence="1">AlNc14C5G729 protein</fullName>
    </submittedName>
</protein>
<dbReference type="HOGENOM" id="CLU_2337887_0_0_1"/>
<dbReference type="EMBL" id="FR824050">
    <property type="protein sequence ID" value="CCA14668.1"/>
    <property type="molecule type" value="Genomic_DNA"/>
</dbReference>
<proteinExistence type="predicted"/>
<organism evidence="1">
    <name type="scientific">Albugo laibachii Nc14</name>
    <dbReference type="NCBI Taxonomy" id="890382"/>
    <lineage>
        <taxon>Eukaryota</taxon>
        <taxon>Sar</taxon>
        <taxon>Stramenopiles</taxon>
        <taxon>Oomycota</taxon>
        <taxon>Peronosporomycetes</taxon>
        <taxon>Albuginales</taxon>
        <taxon>Albuginaceae</taxon>
        <taxon>Albugo</taxon>
    </lineage>
</organism>
<sequence>MYTYTFVHESATIALLSLVTLILVTAFLSKCTCELIAFQPTAQLHQQYPQLTMTRVTGHTQSIIIVYPVRYRNYDKVQGEKSENLRTLSRAFEQLFNI</sequence>
<accession>F0W0U4</accession>
<name>F0W0U4_9STRA</name>
<dbReference type="AlphaFoldDB" id="F0W0U4"/>
<reference evidence="1" key="2">
    <citation type="submission" date="2011-02" db="EMBL/GenBank/DDBJ databases">
        <authorList>
            <person name="MacLean D."/>
        </authorList>
    </citation>
    <scope>NUCLEOTIDE SEQUENCE</scope>
</reference>
<reference evidence="1" key="1">
    <citation type="journal article" date="2011" name="PLoS Biol.">
        <title>Gene gain and loss during evolution of obligate parasitism in the white rust pathogen of Arabidopsis thaliana.</title>
        <authorList>
            <person name="Kemen E."/>
            <person name="Gardiner A."/>
            <person name="Schultz-Larsen T."/>
            <person name="Kemen A.C."/>
            <person name="Balmuth A.L."/>
            <person name="Robert-Seilaniantz A."/>
            <person name="Bailey K."/>
            <person name="Holub E."/>
            <person name="Studholme D.J."/>
            <person name="Maclean D."/>
            <person name="Jones J.D."/>
        </authorList>
    </citation>
    <scope>NUCLEOTIDE SEQUENCE</scope>
</reference>
<evidence type="ECO:0000313" key="1">
    <source>
        <dbReference type="EMBL" id="CCA14668.1"/>
    </source>
</evidence>